<dbReference type="PANTHER" id="PTHR42792">
    <property type="entry name" value="FLAGELLIN"/>
    <property type="match status" value="1"/>
</dbReference>
<organism evidence="1 2">
    <name type="scientific">Thermogemmata fonticola</name>
    <dbReference type="NCBI Taxonomy" id="2755323"/>
    <lineage>
        <taxon>Bacteria</taxon>
        <taxon>Pseudomonadati</taxon>
        <taxon>Planctomycetota</taxon>
        <taxon>Planctomycetia</taxon>
        <taxon>Gemmatales</taxon>
        <taxon>Gemmataceae</taxon>
        <taxon>Thermogemmata</taxon>
    </lineage>
</organism>
<gene>
    <name evidence="1" type="ORF">H0921_10390</name>
</gene>
<dbReference type="Proteomes" id="UP000542342">
    <property type="component" value="Unassembled WGS sequence"/>
</dbReference>
<dbReference type="RefSeq" id="WP_194537999.1">
    <property type="nucleotide sequence ID" value="NZ_JACEFB010000006.1"/>
</dbReference>
<dbReference type="SUPFAM" id="SSF64518">
    <property type="entry name" value="Phase 1 flagellin"/>
    <property type="match status" value="1"/>
</dbReference>
<dbReference type="EMBL" id="JACEFB010000006">
    <property type="protein sequence ID" value="MBA2226568.1"/>
    <property type="molecule type" value="Genomic_DNA"/>
</dbReference>
<proteinExistence type="predicted"/>
<dbReference type="Gene3D" id="1.20.1330.10">
    <property type="entry name" value="f41 fragment of flagellin, N-terminal domain"/>
    <property type="match status" value="1"/>
</dbReference>
<keyword evidence="2" id="KW-1185">Reference proteome</keyword>
<protein>
    <recommendedName>
        <fullName evidence="3">Flagellar hook-associated protein 3</fullName>
    </recommendedName>
</protein>
<name>A0A7V9AC07_9BACT</name>
<dbReference type="AlphaFoldDB" id="A0A7V9AC07"/>
<sequence length="307" mass="34696">MNLRTTQLNITSQILSQIQRYSYTLSQHYRDISSGVNITRPSENINNYNKILYHSTESKRISSTIDNIHTLNNTLDYIVNSLLDINNVLLRASQIASTGSDTTLDQSTMRALADEIDVMINNILNISNRKMYDNYLFSGAALNITPFVISSYDINGRINNITYMGSTNNSNAFISDDIIIPLYYTGNVFLQNNGKNIFQSLIDLRNALLADLPQRSSLLGSAMQDIELARDHITGVIGSISSHLSGLRSYSEQLDKLLYDHQVMQSELQSTDYADAIVRMNQSQYLLQASMAIIARYYNFSFLDYIT</sequence>
<evidence type="ECO:0000313" key="2">
    <source>
        <dbReference type="Proteomes" id="UP000542342"/>
    </source>
</evidence>
<dbReference type="PANTHER" id="PTHR42792:SF1">
    <property type="entry name" value="FLAGELLAR HOOK-ASSOCIATED PROTEIN 3"/>
    <property type="match status" value="1"/>
</dbReference>
<evidence type="ECO:0000313" key="1">
    <source>
        <dbReference type="EMBL" id="MBA2226568.1"/>
    </source>
</evidence>
<evidence type="ECO:0008006" key="3">
    <source>
        <dbReference type="Google" id="ProtNLM"/>
    </source>
</evidence>
<dbReference type="GO" id="GO:0005198">
    <property type="term" value="F:structural molecule activity"/>
    <property type="evidence" value="ECO:0007669"/>
    <property type="project" value="InterPro"/>
</dbReference>
<accession>A0A7V9AC07</accession>
<comment type="caution">
    <text evidence="1">The sequence shown here is derived from an EMBL/GenBank/DDBJ whole genome shotgun (WGS) entry which is preliminary data.</text>
</comment>
<dbReference type="InterPro" id="IPR001492">
    <property type="entry name" value="Flagellin"/>
</dbReference>
<reference evidence="1 2" key="1">
    <citation type="submission" date="2020-07" db="EMBL/GenBank/DDBJ databases">
        <title>Thermogemmata thermophila gen. nov., sp. nov., a novel moderate thermophilic planctomycete from a Kamchatka hot spring.</title>
        <authorList>
            <person name="Elcheninov A.G."/>
            <person name="Podosokorskaya O.A."/>
            <person name="Kovaleva O.L."/>
            <person name="Novikov A."/>
            <person name="Bonch-Osmolovskaya E.A."/>
            <person name="Toshchakov S.V."/>
            <person name="Kublanov I.V."/>
        </authorList>
    </citation>
    <scope>NUCLEOTIDE SEQUENCE [LARGE SCALE GENOMIC DNA]</scope>
    <source>
        <strain evidence="1 2">2918</strain>
    </source>
</reference>
<dbReference type="GO" id="GO:0009288">
    <property type="term" value="C:bacterial-type flagellum"/>
    <property type="evidence" value="ECO:0007669"/>
    <property type="project" value="InterPro"/>
</dbReference>